<dbReference type="EMBL" id="GBRH01164838">
    <property type="protein sequence ID" value="JAE33058.1"/>
    <property type="molecule type" value="Transcribed_RNA"/>
</dbReference>
<organism evidence="1">
    <name type="scientific">Arundo donax</name>
    <name type="common">Giant reed</name>
    <name type="synonym">Donax arundinaceus</name>
    <dbReference type="NCBI Taxonomy" id="35708"/>
    <lineage>
        <taxon>Eukaryota</taxon>
        <taxon>Viridiplantae</taxon>
        <taxon>Streptophyta</taxon>
        <taxon>Embryophyta</taxon>
        <taxon>Tracheophyta</taxon>
        <taxon>Spermatophyta</taxon>
        <taxon>Magnoliopsida</taxon>
        <taxon>Liliopsida</taxon>
        <taxon>Poales</taxon>
        <taxon>Poaceae</taxon>
        <taxon>PACMAD clade</taxon>
        <taxon>Arundinoideae</taxon>
        <taxon>Arundineae</taxon>
        <taxon>Arundo</taxon>
    </lineage>
</organism>
<accession>A0A0A9HJK8</accession>
<proteinExistence type="predicted"/>
<dbReference type="AlphaFoldDB" id="A0A0A9HJK8"/>
<reference evidence="1" key="1">
    <citation type="submission" date="2014-09" db="EMBL/GenBank/DDBJ databases">
        <authorList>
            <person name="Magalhaes I.L.F."/>
            <person name="Oliveira U."/>
            <person name="Santos F.R."/>
            <person name="Vidigal T.H.D.A."/>
            <person name="Brescovit A.D."/>
            <person name="Santos A.J."/>
        </authorList>
    </citation>
    <scope>NUCLEOTIDE SEQUENCE</scope>
    <source>
        <tissue evidence="1">Shoot tissue taken approximately 20 cm above the soil surface</tissue>
    </source>
</reference>
<protein>
    <submittedName>
        <fullName evidence="1">Uncharacterized protein</fullName>
    </submittedName>
</protein>
<reference evidence="1" key="2">
    <citation type="journal article" date="2015" name="Data Brief">
        <title>Shoot transcriptome of the giant reed, Arundo donax.</title>
        <authorList>
            <person name="Barrero R.A."/>
            <person name="Guerrero F.D."/>
            <person name="Moolhuijzen P."/>
            <person name="Goolsby J.A."/>
            <person name="Tidwell J."/>
            <person name="Bellgard S.E."/>
            <person name="Bellgard M.I."/>
        </authorList>
    </citation>
    <scope>NUCLEOTIDE SEQUENCE</scope>
    <source>
        <tissue evidence="1">Shoot tissue taken approximately 20 cm above the soil surface</tissue>
    </source>
</reference>
<evidence type="ECO:0000313" key="1">
    <source>
        <dbReference type="EMBL" id="JAE33058.1"/>
    </source>
</evidence>
<name>A0A0A9HJK8_ARUDO</name>
<sequence length="82" mass="9243">MWECAYSRDSSTCNAYHGGSTEGNVLREHHSKRRKEEWIATGGTRRSGTMVSWSSRSPFSRPLVHNRSTVTSLKGIELIQSC</sequence>